<dbReference type="SUPFAM" id="SSF53850">
    <property type="entry name" value="Periplasmic binding protein-like II"/>
    <property type="match status" value="1"/>
</dbReference>
<dbReference type="EMBL" id="MTEJ01000072">
    <property type="protein sequence ID" value="OQX12138.1"/>
    <property type="molecule type" value="Genomic_DNA"/>
</dbReference>
<evidence type="ECO:0000259" key="6">
    <source>
        <dbReference type="PROSITE" id="PS50931"/>
    </source>
</evidence>
<reference evidence="7 8" key="1">
    <citation type="submission" date="2017-01" db="EMBL/GenBank/DDBJ databases">
        <title>Novel large sulfur bacteria in the metagenomes of groundwater-fed chemosynthetic microbial mats in the Lake Huron basin.</title>
        <authorList>
            <person name="Sharrar A.M."/>
            <person name="Flood B.E."/>
            <person name="Bailey J.V."/>
            <person name="Jones D.S."/>
            <person name="Biddanda B."/>
            <person name="Ruberg S.A."/>
            <person name="Marcus D.N."/>
            <person name="Dick G.J."/>
        </authorList>
    </citation>
    <scope>NUCLEOTIDE SEQUENCE [LARGE SCALE GENOMIC DNA]</scope>
    <source>
        <strain evidence="7">A8</strain>
    </source>
</reference>
<protein>
    <submittedName>
        <fullName evidence="7">Transcriptional activator NhaR</fullName>
    </submittedName>
</protein>
<feature type="domain" description="HTH lysR-type" evidence="6">
    <location>
        <begin position="2"/>
        <end position="59"/>
    </location>
</feature>
<evidence type="ECO:0000256" key="2">
    <source>
        <dbReference type="ARBA" id="ARBA00023015"/>
    </source>
</evidence>
<dbReference type="GO" id="GO:0003677">
    <property type="term" value="F:DNA binding"/>
    <property type="evidence" value="ECO:0007669"/>
    <property type="project" value="UniProtKB-KW"/>
</dbReference>
<dbReference type="Pfam" id="PF00126">
    <property type="entry name" value="HTH_1"/>
    <property type="match status" value="1"/>
</dbReference>
<evidence type="ECO:0000256" key="1">
    <source>
        <dbReference type="ARBA" id="ARBA00009437"/>
    </source>
</evidence>
<dbReference type="GO" id="GO:2000142">
    <property type="term" value="P:regulation of DNA-templated transcription initiation"/>
    <property type="evidence" value="ECO:0007669"/>
    <property type="project" value="TreeGrafter"/>
</dbReference>
<evidence type="ECO:0000313" key="7">
    <source>
        <dbReference type="EMBL" id="OQX12138.1"/>
    </source>
</evidence>
<comment type="caution">
    <text evidence="7">The sequence shown here is derived from an EMBL/GenBank/DDBJ whole genome shotgun (WGS) entry which is preliminary data.</text>
</comment>
<dbReference type="Pfam" id="PF03466">
    <property type="entry name" value="LysR_substrate"/>
    <property type="match status" value="1"/>
</dbReference>
<evidence type="ECO:0000256" key="3">
    <source>
        <dbReference type="ARBA" id="ARBA00023125"/>
    </source>
</evidence>
<dbReference type="InterPro" id="IPR036388">
    <property type="entry name" value="WH-like_DNA-bd_sf"/>
</dbReference>
<dbReference type="NCBIfam" id="NF008284">
    <property type="entry name" value="PRK11062.1"/>
    <property type="match status" value="1"/>
</dbReference>
<keyword evidence="2" id="KW-0805">Transcription regulation</keyword>
<organism evidence="7 8">
    <name type="scientific">Thiothrix lacustris</name>
    <dbReference type="NCBI Taxonomy" id="525917"/>
    <lineage>
        <taxon>Bacteria</taxon>
        <taxon>Pseudomonadati</taxon>
        <taxon>Pseudomonadota</taxon>
        <taxon>Gammaproteobacteria</taxon>
        <taxon>Thiotrichales</taxon>
        <taxon>Thiotrichaceae</taxon>
        <taxon>Thiothrix</taxon>
    </lineage>
</organism>
<dbReference type="Gene3D" id="3.40.190.10">
    <property type="entry name" value="Periplasmic binding protein-like II"/>
    <property type="match status" value="2"/>
</dbReference>
<keyword evidence="3" id="KW-0238">DNA-binding</keyword>
<evidence type="ECO:0000256" key="4">
    <source>
        <dbReference type="ARBA" id="ARBA00023159"/>
    </source>
</evidence>
<dbReference type="PANTHER" id="PTHR30293:SF2">
    <property type="entry name" value="TRANSCRIPTIONAL ACTIVATOR PROTEIN NHAR"/>
    <property type="match status" value="1"/>
</dbReference>
<evidence type="ECO:0000256" key="5">
    <source>
        <dbReference type="ARBA" id="ARBA00023163"/>
    </source>
</evidence>
<proteinExistence type="inferred from homology"/>
<dbReference type="InterPro" id="IPR036390">
    <property type="entry name" value="WH_DNA-bd_sf"/>
</dbReference>
<dbReference type="InterPro" id="IPR005119">
    <property type="entry name" value="LysR_subst-bd"/>
</dbReference>
<sequence>MINYKHLYYFREVATLGSIVRACESLNLTPQTISGQLQLLEESLGVKLFRKQGRNLELTDAGHTTRRYADEIFQLGSALEQALQTHPSAQARLFRVGIVDVVPKTIAYKLLEPAMLLSPQIHIVCHEGPLPDLLGELAMHRIELVIADKPLPNTLPIKGFSHRLGFSGISFFAHTTVKANLQGKFPECLDNAPLLIPSEGTSVRNELMNWFHQQKVQPNIIGEFDDSALMRAFGFGGAGIFVAPSVQEDTFTQEPDIHCIGHAEGVMEQFFAISVERRISHPAVLAITKSAQDWLQPKAKA</sequence>
<dbReference type="GO" id="GO:0003700">
    <property type="term" value="F:DNA-binding transcription factor activity"/>
    <property type="evidence" value="ECO:0007669"/>
    <property type="project" value="InterPro"/>
</dbReference>
<dbReference type="InterPro" id="IPR000847">
    <property type="entry name" value="LysR_HTH_N"/>
</dbReference>
<evidence type="ECO:0000313" key="8">
    <source>
        <dbReference type="Proteomes" id="UP000192491"/>
    </source>
</evidence>
<dbReference type="Proteomes" id="UP000192491">
    <property type="component" value="Unassembled WGS sequence"/>
</dbReference>
<dbReference type="SUPFAM" id="SSF46785">
    <property type="entry name" value="Winged helix' DNA-binding domain"/>
    <property type="match status" value="1"/>
</dbReference>
<accession>A0A1Y1QRI7</accession>
<name>A0A1Y1QRI7_9GAMM</name>
<dbReference type="Gene3D" id="1.10.10.10">
    <property type="entry name" value="Winged helix-like DNA-binding domain superfamily/Winged helix DNA-binding domain"/>
    <property type="match status" value="1"/>
</dbReference>
<gene>
    <name evidence="7" type="ORF">BWK73_15765</name>
</gene>
<dbReference type="PROSITE" id="PS50931">
    <property type="entry name" value="HTH_LYSR"/>
    <property type="match status" value="1"/>
</dbReference>
<comment type="similarity">
    <text evidence="1">Belongs to the LysR transcriptional regulatory family.</text>
</comment>
<keyword evidence="5" id="KW-0804">Transcription</keyword>
<dbReference type="PANTHER" id="PTHR30293">
    <property type="entry name" value="TRANSCRIPTIONAL REGULATORY PROTEIN NAC-RELATED"/>
    <property type="match status" value="1"/>
</dbReference>
<dbReference type="AlphaFoldDB" id="A0A1Y1QRI7"/>
<keyword evidence="4" id="KW-0010">Activator</keyword>